<dbReference type="InParanoid" id="T0QJP5"/>
<dbReference type="InterPro" id="IPR036497">
    <property type="entry name" value="GLTP_sf"/>
</dbReference>
<dbReference type="PANTHER" id="PTHR10219">
    <property type="entry name" value="GLYCOLIPID TRANSFER PROTEIN-RELATED"/>
    <property type="match status" value="1"/>
</dbReference>
<dbReference type="GO" id="GO:0008270">
    <property type="term" value="F:zinc ion binding"/>
    <property type="evidence" value="ECO:0007669"/>
    <property type="project" value="UniProtKB-KW"/>
</dbReference>
<organism evidence="7 8">
    <name type="scientific">Saprolegnia diclina (strain VS20)</name>
    <dbReference type="NCBI Taxonomy" id="1156394"/>
    <lineage>
        <taxon>Eukaryota</taxon>
        <taxon>Sar</taxon>
        <taxon>Stramenopiles</taxon>
        <taxon>Oomycota</taxon>
        <taxon>Saprolegniomycetes</taxon>
        <taxon>Saprolegniales</taxon>
        <taxon>Saprolegniaceae</taxon>
        <taxon>Saprolegnia</taxon>
    </lineage>
</organism>
<evidence type="ECO:0000256" key="2">
    <source>
        <dbReference type="ARBA" id="ARBA00022771"/>
    </source>
</evidence>
<evidence type="ECO:0000259" key="6">
    <source>
        <dbReference type="PROSITE" id="PS50178"/>
    </source>
</evidence>
<dbReference type="eggNOG" id="ENOG502R98U">
    <property type="taxonomic scope" value="Eukaryota"/>
</dbReference>
<dbReference type="SMART" id="SM00064">
    <property type="entry name" value="FYVE"/>
    <property type="match status" value="1"/>
</dbReference>
<evidence type="ECO:0000256" key="5">
    <source>
        <dbReference type="SAM" id="MobiDB-lite"/>
    </source>
</evidence>
<keyword evidence="2 4" id="KW-0863">Zinc-finger</keyword>
<evidence type="ECO:0000313" key="7">
    <source>
        <dbReference type="EMBL" id="EQC38269.1"/>
    </source>
</evidence>
<keyword evidence="1" id="KW-0479">Metal-binding</keyword>
<dbReference type="GO" id="GO:0016020">
    <property type="term" value="C:membrane"/>
    <property type="evidence" value="ECO:0007669"/>
    <property type="project" value="TreeGrafter"/>
</dbReference>
<keyword evidence="3" id="KW-0862">Zinc</keyword>
<feature type="domain" description="FYVE-type" evidence="6">
    <location>
        <begin position="65"/>
        <end position="139"/>
    </location>
</feature>
<dbReference type="VEuPathDB" id="FungiDB:SDRG_04694"/>
<feature type="region of interest" description="Disordered" evidence="5">
    <location>
        <begin position="1"/>
        <end position="59"/>
    </location>
</feature>
<dbReference type="SUPFAM" id="SSF57903">
    <property type="entry name" value="FYVE/PHD zinc finger"/>
    <property type="match status" value="1"/>
</dbReference>
<dbReference type="Gene3D" id="1.10.3520.10">
    <property type="entry name" value="Glycolipid transfer protein"/>
    <property type="match status" value="1"/>
</dbReference>
<gene>
    <name evidence="7" type="ORF">SDRG_04694</name>
</gene>
<dbReference type="GeneID" id="19945421"/>
<dbReference type="Proteomes" id="UP000030762">
    <property type="component" value="Unassembled WGS sequence"/>
</dbReference>
<reference evidence="7 8" key="1">
    <citation type="submission" date="2012-04" db="EMBL/GenBank/DDBJ databases">
        <title>The Genome Sequence of Saprolegnia declina VS20.</title>
        <authorList>
            <consortium name="The Broad Institute Genome Sequencing Platform"/>
            <person name="Russ C."/>
            <person name="Nusbaum C."/>
            <person name="Tyler B."/>
            <person name="van West P."/>
            <person name="Dieguez-Uribeondo J."/>
            <person name="de Bruijn I."/>
            <person name="Tripathy S."/>
            <person name="Jiang R."/>
            <person name="Young S.K."/>
            <person name="Zeng Q."/>
            <person name="Gargeya S."/>
            <person name="Fitzgerald M."/>
            <person name="Haas B."/>
            <person name="Abouelleil A."/>
            <person name="Alvarado L."/>
            <person name="Arachchi H.M."/>
            <person name="Berlin A."/>
            <person name="Chapman S.B."/>
            <person name="Goldberg J."/>
            <person name="Griggs A."/>
            <person name="Gujja S."/>
            <person name="Hansen M."/>
            <person name="Howarth C."/>
            <person name="Imamovic A."/>
            <person name="Larimer J."/>
            <person name="McCowen C."/>
            <person name="Montmayeur A."/>
            <person name="Murphy C."/>
            <person name="Neiman D."/>
            <person name="Pearson M."/>
            <person name="Priest M."/>
            <person name="Roberts A."/>
            <person name="Saif S."/>
            <person name="Shea T."/>
            <person name="Sisk P."/>
            <person name="Sykes S."/>
            <person name="Wortman J."/>
            <person name="Nusbaum C."/>
            <person name="Birren B."/>
        </authorList>
    </citation>
    <scope>NUCLEOTIDE SEQUENCE [LARGE SCALE GENOMIC DNA]</scope>
    <source>
        <strain evidence="7 8">VS20</strain>
    </source>
</reference>
<dbReference type="OMA" id="MATCNVI"/>
<evidence type="ECO:0000256" key="4">
    <source>
        <dbReference type="PROSITE-ProRule" id="PRU00091"/>
    </source>
</evidence>
<accession>T0QJP5</accession>
<protein>
    <recommendedName>
        <fullName evidence="6">FYVE-type domain-containing protein</fullName>
    </recommendedName>
</protein>
<dbReference type="Pfam" id="PF08718">
    <property type="entry name" value="GLTP"/>
    <property type="match status" value="1"/>
</dbReference>
<dbReference type="GO" id="GO:1902388">
    <property type="term" value="F:ceramide 1-phosphate transfer activity"/>
    <property type="evidence" value="ECO:0007669"/>
    <property type="project" value="TreeGrafter"/>
</dbReference>
<feature type="compositionally biased region" description="Pro residues" evidence="5">
    <location>
        <begin position="16"/>
        <end position="39"/>
    </location>
</feature>
<dbReference type="PROSITE" id="PS50178">
    <property type="entry name" value="ZF_FYVE"/>
    <property type="match status" value="1"/>
</dbReference>
<dbReference type="RefSeq" id="XP_008608596.1">
    <property type="nucleotide sequence ID" value="XM_008610374.1"/>
</dbReference>
<dbReference type="SUPFAM" id="SSF110004">
    <property type="entry name" value="Glycolipid transfer protein, GLTP"/>
    <property type="match status" value="1"/>
</dbReference>
<dbReference type="OrthoDB" id="116883at2759"/>
<dbReference type="Gene3D" id="3.30.40.10">
    <property type="entry name" value="Zinc/RING finger domain, C3HC4 (zinc finger)"/>
    <property type="match status" value="1"/>
</dbReference>
<dbReference type="InterPro" id="IPR000306">
    <property type="entry name" value="Znf_FYVE"/>
</dbReference>
<dbReference type="EMBL" id="JH767142">
    <property type="protein sequence ID" value="EQC38269.1"/>
    <property type="molecule type" value="Genomic_DNA"/>
</dbReference>
<evidence type="ECO:0000256" key="1">
    <source>
        <dbReference type="ARBA" id="ARBA00022723"/>
    </source>
</evidence>
<dbReference type="InterPro" id="IPR017455">
    <property type="entry name" value="Znf_FYVE-rel"/>
</dbReference>
<dbReference type="GO" id="GO:0005829">
    <property type="term" value="C:cytosol"/>
    <property type="evidence" value="ECO:0007669"/>
    <property type="project" value="TreeGrafter"/>
</dbReference>
<proteinExistence type="predicted"/>
<name>T0QJP5_SAPDV</name>
<keyword evidence="8" id="KW-1185">Reference proteome</keyword>
<evidence type="ECO:0000313" key="8">
    <source>
        <dbReference type="Proteomes" id="UP000030762"/>
    </source>
</evidence>
<dbReference type="InterPro" id="IPR013083">
    <property type="entry name" value="Znf_RING/FYVE/PHD"/>
</dbReference>
<dbReference type="InterPro" id="IPR014830">
    <property type="entry name" value="Glycolipid_transfer_prot_dom"/>
</dbReference>
<dbReference type="GO" id="GO:1902387">
    <property type="term" value="F:ceramide 1-phosphate binding"/>
    <property type="evidence" value="ECO:0007669"/>
    <property type="project" value="TreeGrafter"/>
</dbReference>
<feature type="compositionally biased region" description="Low complexity" evidence="5">
    <location>
        <begin position="1"/>
        <end position="15"/>
    </location>
</feature>
<dbReference type="InterPro" id="IPR011011">
    <property type="entry name" value="Znf_FYVE_PHD"/>
</dbReference>
<dbReference type="Pfam" id="PF01363">
    <property type="entry name" value="FYVE"/>
    <property type="match status" value="1"/>
</dbReference>
<dbReference type="PANTHER" id="PTHR10219:SF43">
    <property type="entry name" value="GLYCOLIPID TRANSFER PROTEIN DOMAIN-CONTAINING PROTEIN"/>
    <property type="match status" value="1"/>
</dbReference>
<sequence>MSSPELSPASPLLRPMTPPRRPSTPTRTPPRNPSTPPRTPMRRPSEPPTPVLRALGSLDDEPPLAENYHECPVCQRHFSLVRFKHRCKACNRKVCNDCSKSRLRLSDMGLVHRDKKGNIKHDRGRRGARVCDPCARSYFATKMEAAPAAAASANDDDALVLSPSIAPLLSAPRSRPKRSSVPLRLLRTRHYTVFGFFCLVLLLRVAVPGHSLHATDKYPLLLFGTDIARQVLHRLVRLDVFVAALVGLVLLDEVERLRAPPRHRNPSPMRSSIAPPSVHGLEPVVVVAPVIAVHEPNSEDELDSFRLEALVESLLECTSSDTGVNMAAYLDVCAETAKMLVLFGKATAFAASTVAGYMIAIDASLCTNATLIGDDDGGSPWRSRKPPLRRVIGNEVVAGLATVGGKKTPSVSRGVLRLLWFLDFVEATLRLCFVEGDVDDLGPSMSKAYETTLGSRHPWLIRKGVMSALGSVPKRSSILTGMANGKPEADELSRLQKAQELMKRVIDDVRGVLADHELLDLK</sequence>
<dbReference type="AlphaFoldDB" id="T0QJP5"/>
<evidence type="ECO:0000256" key="3">
    <source>
        <dbReference type="ARBA" id="ARBA00022833"/>
    </source>
</evidence>